<comment type="caution">
    <text evidence="1">The sequence shown here is derived from an EMBL/GenBank/DDBJ whole genome shotgun (WGS) entry which is preliminary data.</text>
</comment>
<reference evidence="1" key="1">
    <citation type="submission" date="2020-08" db="EMBL/GenBank/DDBJ databases">
        <title>Genome public.</title>
        <authorList>
            <person name="Liu C."/>
            <person name="Sun Q."/>
        </authorList>
    </citation>
    <scope>NUCLEOTIDE SEQUENCE</scope>
    <source>
        <strain evidence="1">NSJ-54</strain>
    </source>
</reference>
<proteinExistence type="predicted"/>
<gene>
    <name evidence="1" type="ORF">H8709_03300</name>
</gene>
<evidence type="ECO:0000313" key="2">
    <source>
        <dbReference type="Proteomes" id="UP000660861"/>
    </source>
</evidence>
<organism evidence="1 2">
    <name type="scientific">Zongyangia hominis</name>
    <dbReference type="NCBI Taxonomy" id="2763677"/>
    <lineage>
        <taxon>Bacteria</taxon>
        <taxon>Bacillati</taxon>
        <taxon>Bacillota</taxon>
        <taxon>Clostridia</taxon>
        <taxon>Eubacteriales</taxon>
        <taxon>Oscillospiraceae</taxon>
        <taxon>Zongyangia</taxon>
    </lineage>
</organism>
<keyword evidence="2" id="KW-1185">Reference proteome</keyword>
<sequence length="67" mass="7238">MKIEWKLDQRMAFILLGLLLIVAGLLCYPKEGGQDRENPAQPGVESESVYAAGETPSGAKMGFLLGE</sequence>
<accession>A0A926IB64</accession>
<dbReference type="EMBL" id="JACRTC010000001">
    <property type="protein sequence ID" value="MBC8569852.1"/>
    <property type="molecule type" value="Genomic_DNA"/>
</dbReference>
<evidence type="ECO:0000313" key="1">
    <source>
        <dbReference type="EMBL" id="MBC8569852.1"/>
    </source>
</evidence>
<dbReference type="Proteomes" id="UP000660861">
    <property type="component" value="Unassembled WGS sequence"/>
</dbReference>
<dbReference type="AlphaFoldDB" id="A0A926IB64"/>
<protein>
    <submittedName>
        <fullName evidence="1">Uncharacterized protein</fullName>
    </submittedName>
</protein>
<name>A0A926IB64_9FIRM</name>
<dbReference type="RefSeq" id="WP_262396939.1">
    <property type="nucleotide sequence ID" value="NZ_JACRTC010000001.1"/>
</dbReference>